<dbReference type="AlphaFoldDB" id="A0A3M7KZ96"/>
<proteinExistence type="predicted"/>
<gene>
    <name evidence="2" type="ORF">APUTEX25_005842</name>
</gene>
<feature type="region of interest" description="Disordered" evidence="1">
    <location>
        <begin position="28"/>
        <end position="136"/>
    </location>
</feature>
<feature type="compositionally biased region" description="Basic residues" evidence="1">
    <location>
        <begin position="97"/>
        <end position="116"/>
    </location>
</feature>
<feature type="non-terminal residue" evidence="2">
    <location>
        <position position="291"/>
    </location>
</feature>
<organism evidence="2 3">
    <name type="scientific">Auxenochlorella protothecoides</name>
    <name type="common">Green microalga</name>
    <name type="synonym">Chlorella protothecoides</name>
    <dbReference type="NCBI Taxonomy" id="3075"/>
    <lineage>
        <taxon>Eukaryota</taxon>
        <taxon>Viridiplantae</taxon>
        <taxon>Chlorophyta</taxon>
        <taxon>core chlorophytes</taxon>
        <taxon>Trebouxiophyceae</taxon>
        <taxon>Chlorellales</taxon>
        <taxon>Chlorellaceae</taxon>
        <taxon>Auxenochlorella</taxon>
    </lineage>
</organism>
<feature type="compositionally biased region" description="Basic and acidic residues" evidence="1">
    <location>
        <begin position="270"/>
        <end position="283"/>
    </location>
</feature>
<dbReference type="Proteomes" id="UP000279271">
    <property type="component" value="Unassembled WGS sequence"/>
</dbReference>
<evidence type="ECO:0000313" key="2">
    <source>
        <dbReference type="EMBL" id="RMZ55801.1"/>
    </source>
</evidence>
<name>A0A3M7KZ96_AUXPR</name>
<accession>A0A3M7KZ96</accession>
<feature type="compositionally biased region" description="Low complexity" evidence="1">
    <location>
        <begin position="32"/>
        <end position="49"/>
    </location>
</feature>
<feature type="region of interest" description="Disordered" evidence="1">
    <location>
        <begin position="270"/>
        <end position="291"/>
    </location>
</feature>
<feature type="compositionally biased region" description="Basic and acidic residues" evidence="1">
    <location>
        <begin position="78"/>
        <end position="96"/>
    </location>
</feature>
<protein>
    <submittedName>
        <fullName evidence="2">Uncharacterized protein</fullName>
    </submittedName>
</protein>
<evidence type="ECO:0000256" key="1">
    <source>
        <dbReference type="SAM" id="MobiDB-lite"/>
    </source>
</evidence>
<evidence type="ECO:0000313" key="3">
    <source>
        <dbReference type="Proteomes" id="UP000279271"/>
    </source>
</evidence>
<comment type="caution">
    <text evidence="2">The sequence shown here is derived from an EMBL/GenBank/DDBJ whole genome shotgun (WGS) entry which is preliminary data.</text>
</comment>
<dbReference type="EMBL" id="QOKY01000159">
    <property type="protein sequence ID" value="RMZ55801.1"/>
    <property type="molecule type" value="Genomic_DNA"/>
</dbReference>
<reference evidence="3" key="1">
    <citation type="journal article" date="2018" name="Algal Res.">
        <title>Characterization of plant carbon substrate utilization by Auxenochlorella protothecoides.</title>
        <authorList>
            <person name="Vogler B.W."/>
            <person name="Starkenburg S.R."/>
            <person name="Sudasinghe N."/>
            <person name="Schambach J.Y."/>
            <person name="Rollin J.A."/>
            <person name="Pattathil S."/>
            <person name="Barry A.N."/>
        </authorList>
    </citation>
    <scope>NUCLEOTIDE SEQUENCE [LARGE SCALE GENOMIC DNA]</scope>
    <source>
        <strain evidence="3">UTEX 25</strain>
    </source>
</reference>
<sequence length="291" mass="32252">MPKRPKWGLWEHHPHLCLPLARRLLAEREGRQPAAPAPAQAPESAPPGQVGEETMQPDANRPDVDATAASTIAARLQRLVEDRAKQHKSNKDEGIPSRRRGLGKARRAALAKRKKAAEKAAGSPAKGAQKPPPTTHIGRLFSLLPCRQGFEAVHITGTLTTLGALLRRHEKFDRGGVKKLTGVQLPTEKEWRMHTEVEGSKLTAKKRRAVEACLHCKREEYEVEVDEDGKLKKGKKAARTGKTGGKKTDWFVHIGLRGSWRGRLSPVALREETPGQRQAERRQASTALRFL</sequence>